<dbReference type="GO" id="GO:0008527">
    <property type="term" value="F:taste receptor activity"/>
    <property type="evidence" value="ECO:0007669"/>
    <property type="project" value="InterPro"/>
</dbReference>
<keyword evidence="10" id="KW-1185">Reference proteome</keyword>
<feature type="transmembrane region" description="Helical" evidence="8">
    <location>
        <begin position="706"/>
        <end position="726"/>
    </location>
</feature>
<reference evidence="9 10" key="1">
    <citation type="submission" date="2017-03" db="EMBL/GenBank/DDBJ databases">
        <title>Genome of the blue death feigning beetle - Asbolus verrucosus.</title>
        <authorList>
            <person name="Rider S.D."/>
        </authorList>
    </citation>
    <scope>NUCLEOTIDE SEQUENCE [LARGE SCALE GENOMIC DNA]</scope>
    <source>
        <strain evidence="9">Butters</strain>
        <tissue evidence="9">Head and leg muscle</tissue>
    </source>
</reference>
<comment type="caution">
    <text evidence="9">The sequence shown here is derived from an EMBL/GenBank/DDBJ whole genome shotgun (WGS) entry which is preliminary data.</text>
</comment>
<feature type="transmembrane region" description="Helical" evidence="8">
    <location>
        <begin position="1054"/>
        <end position="1071"/>
    </location>
</feature>
<feature type="transmembrane region" description="Helical" evidence="8">
    <location>
        <begin position="461"/>
        <end position="481"/>
    </location>
</feature>
<feature type="transmembrane region" description="Helical" evidence="8">
    <location>
        <begin position="12"/>
        <end position="29"/>
    </location>
</feature>
<feature type="transmembrane region" description="Helical" evidence="8">
    <location>
        <begin position="666"/>
        <end position="685"/>
    </location>
</feature>
<evidence type="ECO:0000256" key="6">
    <source>
        <dbReference type="ARBA" id="ARBA00023136"/>
    </source>
</evidence>
<evidence type="ECO:0000256" key="3">
    <source>
        <dbReference type="ARBA" id="ARBA00022475"/>
    </source>
</evidence>
<feature type="transmembrane region" description="Helical" evidence="8">
    <location>
        <begin position="1218"/>
        <end position="1239"/>
    </location>
</feature>
<keyword evidence="6 8" id="KW-0472">Membrane</keyword>
<feature type="transmembrane region" description="Helical" evidence="8">
    <location>
        <begin position="803"/>
        <end position="823"/>
    </location>
</feature>
<keyword evidence="7" id="KW-0675">Receptor</keyword>
<dbReference type="Proteomes" id="UP000292052">
    <property type="component" value="Unassembled WGS sequence"/>
</dbReference>
<protein>
    <recommendedName>
        <fullName evidence="11">Gustatory receptor</fullName>
    </recommendedName>
</protein>
<feature type="transmembrane region" description="Helical" evidence="8">
    <location>
        <begin position="890"/>
        <end position="911"/>
    </location>
</feature>
<feature type="transmembrane region" description="Helical" evidence="8">
    <location>
        <begin position="522"/>
        <end position="542"/>
    </location>
</feature>
<feature type="transmembrane region" description="Helical" evidence="8">
    <location>
        <begin position="626"/>
        <end position="646"/>
    </location>
</feature>
<feature type="transmembrane region" description="Helical" evidence="8">
    <location>
        <begin position="434"/>
        <end position="455"/>
    </location>
</feature>
<feature type="transmembrane region" description="Helical" evidence="8">
    <location>
        <begin position="284"/>
        <end position="304"/>
    </location>
</feature>
<evidence type="ECO:0008006" key="11">
    <source>
        <dbReference type="Google" id="ProtNLM"/>
    </source>
</evidence>
<accession>A0A482WD45</accession>
<feature type="transmembrane region" description="Helical" evidence="8">
    <location>
        <begin position="759"/>
        <end position="782"/>
    </location>
</feature>
<evidence type="ECO:0000256" key="7">
    <source>
        <dbReference type="ARBA" id="ARBA00023170"/>
    </source>
</evidence>
<gene>
    <name evidence="9" type="ORF">BDFB_000644</name>
</gene>
<comment type="similarity">
    <text evidence="2">Belongs to the insect chemoreceptor superfamily. Gustatory receptor (GR) family. Gr5a subfamily.</text>
</comment>
<organism evidence="9 10">
    <name type="scientific">Asbolus verrucosus</name>
    <name type="common">Desert ironclad beetle</name>
    <dbReference type="NCBI Taxonomy" id="1661398"/>
    <lineage>
        <taxon>Eukaryota</taxon>
        <taxon>Metazoa</taxon>
        <taxon>Ecdysozoa</taxon>
        <taxon>Arthropoda</taxon>
        <taxon>Hexapoda</taxon>
        <taxon>Insecta</taxon>
        <taxon>Pterygota</taxon>
        <taxon>Neoptera</taxon>
        <taxon>Endopterygota</taxon>
        <taxon>Coleoptera</taxon>
        <taxon>Polyphaga</taxon>
        <taxon>Cucujiformia</taxon>
        <taxon>Tenebrionidae</taxon>
        <taxon>Pimeliinae</taxon>
        <taxon>Asbolus</taxon>
    </lineage>
</organism>
<feature type="transmembrane region" description="Helical" evidence="8">
    <location>
        <begin position="49"/>
        <end position="67"/>
    </location>
</feature>
<feature type="transmembrane region" description="Helical" evidence="8">
    <location>
        <begin position="927"/>
        <end position="949"/>
    </location>
</feature>
<feature type="transmembrane region" description="Helical" evidence="8">
    <location>
        <begin position="1020"/>
        <end position="1042"/>
    </location>
</feature>
<dbReference type="PANTHER" id="PTHR21421">
    <property type="entry name" value="GUSTATORY RECEPTOR"/>
    <property type="match status" value="1"/>
</dbReference>
<feature type="transmembrane region" description="Helical" evidence="8">
    <location>
        <begin position="252"/>
        <end position="272"/>
    </location>
</feature>
<dbReference type="EMBL" id="QDEB01005238">
    <property type="protein sequence ID" value="RZC42767.1"/>
    <property type="molecule type" value="Genomic_DNA"/>
</dbReference>
<dbReference type="GO" id="GO:0005886">
    <property type="term" value="C:plasma membrane"/>
    <property type="evidence" value="ECO:0007669"/>
    <property type="project" value="UniProtKB-SubCell"/>
</dbReference>
<dbReference type="PANTHER" id="PTHR21421:SF29">
    <property type="entry name" value="GUSTATORY RECEPTOR 5A FOR TREHALOSE-RELATED"/>
    <property type="match status" value="1"/>
</dbReference>
<sequence length="1290" mass="149237">MSQRRVTSIHSCLCFMLIFAQCFGMLPVSGITNEDYGSLKFRWTSKRTLYSIIFTLSAVANITFHTMRIVRDGKIKFEDCVTLLFFLVTIITVVFFIDVARKWPDLMQKWEEVDMAMSCYQFPLGLHKKLKIIATIVIGGAIVEHSFFTAHMFQYSEKGNNLIENIDHYFHFRYDYVFEILDIFSSISWNFMDLFIILVSLCLSSRFTQVAKNIHFLIEKQEMDENIWRKLREDYTRLTILCTNVDDVISKIILISFGNNVFVILVQLSNSIKPSSCDNTLDKIYYIYSFAFLIFRITTVLLYAATVNTESKRPVYDLNSLSHHLHNVEIERFLYQTDYDTAALTGHKFFRVTKPLIISLAGAIVSYELVLIEKWPLLLKQWTKVDIAMSGYGFPNGLHKKLKIVTVVIISAATENKSFIETVNCYFRTRFDHVFAVVTYNIWYGIYIQILNIFSTVSWNFMDLFIMLISLCLSARFVQVVKSVRFLAEKKKADENAWRKLREDYTRLTVLCGIVDDNISNIILMSFGNNVFVTLVQLFNSLQRPPSHAVVDKIYYVYSFAFLVIRIIAVVVYAATVHSESKKPAYHLTALSQHVYNIEIERFLYQTKYDTTALTGHKLFKVTKSLILRLAGAIVSYELCFGMLPVSGITERNSSFLKFDWTSKPTIYSIVFALLAAVNTIFHIIRMIRDDIIDFGRCGNDNFSAIITLITLLFFLVTVFTVVIFIDVARKWPALMKKWTEVDMEMSRYGFPRGLHKKLVVVSVIIISAAIVEHALFVVHTFRSLSRYTNFKENIDSYFQVRFDHIFAVVTYNIWYGICAEILNIFSTISWNFMDLFIILVSLCLSARFAQVTRYISFLTKKKESDEKIWGKLREDYTRLTILCRTVDDYISNIILMSIGNNIFVIIVQLFNSLRRPPIHSVLEKAYHIYSFIFLVIRIIIVVLHAAAIHSEGKKLGYYLSTLSHQVYNIEVARFLYQVKYDTIALTGSKFFKVTKSLILSGISGPDFRSLHFTWKSFRVAYTLLTISGASFVSGMQLHKILTKGLDLLEADRLFFNLSGVVAGCLFLNFAKNWPKLMRDWSAVESSMLSYGWPSGLNKKLNTLMAAFMFTALVEHILVQSNKLRLSLECNNSTEEAFEYFLSHMSYSHIFSVMNYDIYKGLIAGAIVTYELVLIQFNKNLLNSFQEESPVFGFFPLHGITNPDHKSLKFTWLSLKTLYSLLNFLLVFLFFLSIVYQMVYMNITLLEIMDYALWKGLIIQIERFTDQIIKNIMVISGKNFFKITKGLILQ</sequence>
<keyword evidence="5 8" id="KW-1133">Transmembrane helix</keyword>
<keyword evidence="3" id="KW-1003">Cell membrane</keyword>
<evidence type="ECO:0000256" key="5">
    <source>
        <dbReference type="ARBA" id="ARBA00022989"/>
    </source>
</evidence>
<evidence type="ECO:0000256" key="4">
    <source>
        <dbReference type="ARBA" id="ARBA00022692"/>
    </source>
</evidence>
<feature type="transmembrane region" description="Helical" evidence="8">
    <location>
        <begin position="554"/>
        <end position="575"/>
    </location>
</feature>
<dbReference type="GO" id="GO:0050916">
    <property type="term" value="P:sensory perception of sweet taste"/>
    <property type="evidence" value="ECO:0007669"/>
    <property type="project" value="UniProtKB-ARBA"/>
</dbReference>
<feature type="non-terminal residue" evidence="9">
    <location>
        <position position="1290"/>
    </location>
</feature>
<keyword evidence="4 8" id="KW-0812">Transmembrane</keyword>
<evidence type="ECO:0000256" key="2">
    <source>
        <dbReference type="ARBA" id="ARBA00005327"/>
    </source>
</evidence>
<evidence type="ECO:0000256" key="1">
    <source>
        <dbReference type="ARBA" id="ARBA00004651"/>
    </source>
</evidence>
<evidence type="ECO:0000313" key="10">
    <source>
        <dbReference type="Proteomes" id="UP000292052"/>
    </source>
</evidence>
<proteinExistence type="inferred from homology"/>
<feature type="transmembrane region" description="Helical" evidence="8">
    <location>
        <begin position="829"/>
        <end position="850"/>
    </location>
</feature>
<evidence type="ECO:0000313" key="9">
    <source>
        <dbReference type="EMBL" id="RZC42767.1"/>
    </source>
</evidence>
<feature type="transmembrane region" description="Helical" evidence="8">
    <location>
        <begin position="79"/>
        <end position="97"/>
    </location>
</feature>
<dbReference type="OrthoDB" id="5800391at2759"/>
<evidence type="ECO:0000256" key="8">
    <source>
        <dbReference type="SAM" id="Phobius"/>
    </source>
</evidence>
<dbReference type="InterPro" id="IPR009318">
    <property type="entry name" value="Gustatory_rcpt"/>
</dbReference>
<dbReference type="Pfam" id="PF06151">
    <property type="entry name" value="Trehalose_recp"/>
    <property type="match status" value="3"/>
</dbReference>
<feature type="transmembrane region" description="Helical" evidence="8">
    <location>
        <begin position="183"/>
        <end position="203"/>
    </location>
</feature>
<name>A0A482WD45_ASBVE</name>
<comment type="subcellular location">
    <subcellularLocation>
        <location evidence="1">Cell membrane</location>
        <topology evidence="1">Multi-pass membrane protein</topology>
    </subcellularLocation>
</comment>